<sequence length="231" mass="25783">MGLVVAIHQPHYLPYPGFFDKMQRADLFVYLDHVAFTPGWQNRNYIKTSTGRTRLTVPVAHRSRGGPIRGASIAPGAEWQRRHEVTVRQAYARALHLEMCGELLGLLFHHPWTNLGMLNLACDLHLTRMLGITTPWVLSSSLGEFRQTKTALLAEICRRLGAATYLAGDGCASYLDPEVLEVAGIELRWQGYRPPRYPQLHEGFLDNLSVLDLLMNAGPQAGRILTSGEPA</sequence>
<dbReference type="InterPro" id="IPR014985">
    <property type="entry name" value="WbqC"/>
</dbReference>
<accession>A0A544Y6N1</accession>
<dbReference type="Pfam" id="PF08889">
    <property type="entry name" value="WbqC"/>
    <property type="match status" value="1"/>
</dbReference>
<protein>
    <submittedName>
        <fullName evidence="1">WbqC family protein</fullName>
    </submittedName>
</protein>
<proteinExistence type="predicted"/>
<organism evidence="1 2">
    <name type="scientific">Microbispora hainanensis</name>
    <dbReference type="NCBI Taxonomy" id="568844"/>
    <lineage>
        <taxon>Bacteria</taxon>
        <taxon>Bacillati</taxon>
        <taxon>Actinomycetota</taxon>
        <taxon>Actinomycetes</taxon>
        <taxon>Streptosporangiales</taxon>
        <taxon>Streptosporangiaceae</taxon>
        <taxon>Microbispora</taxon>
    </lineage>
</organism>
<evidence type="ECO:0000313" key="1">
    <source>
        <dbReference type="EMBL" id="TQS12354.1"/>
    </source>
</evidence>
<evidence type="ECO:0000313" key="2">
    <source>
        <dbReference type="Proteomes" id="UP000316541"/>
    </source>
</evidence>
<comment type="caution">
    <text evidence="1">The sequence shown here is derived from an EMBL/GenBank/DDBJ whole genome shotgun (WGS) entry which is preliminary data.</text>
</comment>
<gene>
    <name evidence="1" type="ORF">FLX08_36240</name>
</gene>
<name>A0A544Y6N1_9ACTN</name>
<dbReference type="AlphaFoldDB" id="A0A544Y6N1"/>
<dbReference type="EMBL" id="VIRM01000070">
    <property type="protein sequence ID" value="TQS12354.1"/>
    <property type="molecule type" value="Genomic_DNA"/>
</dbReference>
<dbReference type="Proteomes" id="UP000316541">
    <property type="component" value="Unassembled WGS sequence"/>
</dbReference>
<dbReference type="RefSeq" id="WP_142624782.1">
    <property type="nucleotide sequence ID" value="NZ_VIRM01000070.1"/>
</dbReference>
<reference evidence="1 2" key="1">
    <citation type="submission" date="2019-07" db="EMBL/GenBank/DDBJ databases">
        <title>Microbispora hainanensis DSM 45428.</title>
        <authorList>
            <person name="Thawai C."/>
        </authorList>
    </citation>
    <scope>NUCLEOTIDE SEQUENCE [LARGE SCALE GENOMIC DNA]</scope>
    <source>
        <strain evidence="1 2">DSM 45428</strain>
    </source>
</reference>